<evidence type="ECO:0000313" key="2">
    <source>
        <dbReference type="EMBL" id="WMW79658.1"/>
    </source>
</evidence>
<keyword evidence="3" id="KW-1185">Reference proteome</keyword>
<dbReference type="EMBL" id="CP133720">
    <property type="protein sequence ID" value="WMW79658.1"/>
    <property type="molecule type" value="Genomic_DNA"/>
</dbReference>
<keyword evidence="1" id="KW-0472">Membrane</keyword>
<accession>A0ABY9REK0</accession>
<protein>
    <recommendedName>
        <fullName evidence="4">Transmembrane protein</fullName>
    </recommendedName>
</protein>
<keyword evidence="1" id="KW-0812">Transmembrane</keyword>
<proteinExistence type="predicted"/>
<name>A0ABY9REK0_9BURK</name>
<evidence type="ECO:0000313" key="3">
    <source>
        <dbReference type="Proteomes" id="UP001181355"/>
    </source>
</evidence>
<feature type="transmembrane region" description="Helical" evidence="1">
    <location>
        <begin position="139"/>
        <end position="157"/>
    </location>
</feature>
<reference evidence="2" key="1">
    <citation type="submission" date="2023-09" db="EMBL/GenBank/DDBJ databases">
        <title>Undibacterium sp. 20NA77.5 isolated from freshwater.</title>
        <authorList>
            <person name="Le V."/>
            <person name="Ko S.-R."/>
            <person name="Ahn C.-Y."/>
            <person name="Oh H.-M."/>
        </authorList>
    </citation>
    <scope>NUCLEOTIDE SEQUENCE</scope>
    <source>
        <strain evidence="2">20NA77.5</strain>
    </source>
</reference>
<evidence type="ECO:0008006" key="4">
    <source>
        <dbReference type="Google" id="ProtNLM"/>
    </source>
</evidence>
<keyword evidence="1" id="KW-1133">Transmembrane helix</keyword>
<organism evidence="2 3">
    <name type="scientific">Undibacterium cyanobacteriorum</name>
    <dbReference type="NCBI Taxonomy" id="3073561"/>
    <lineage>
        <taxon>Bacteria</taxon>
        <taxon>Pseudomonadati</taxon>
        <taxon>Pseudomonadota</taxon>
        <taxon>Betaproteobacteria</taxon>
        <taxon>Burkholderiales</taxon>
        <taxon>Oxalobacteraceae</taxon>
        <taxon>Undibacterium</taxon>
    </lineage>
</organism>
<sequence length="325" mass="37319">MLIPEYWAEASGKTTRHNKPITIRRFGWSNTSQAEAQNHAEQRVQEAIQATLAGENLARRELKIPYNGSDGVPIREEVLERHPHCVITRNAYGAQCLNTAEVLFADIDFEIPRKPAAYSWTIFFLVIFSFVVGKNLFSFPTAFAIAMATWFISYRIGNLWWSWQQNRHPSAEEQALARVDQFLVSRPLWHVRIYRTPAGLRLLAMHQTFGADDAEVAESFVAFRTDKIYVQMCSNQHCFRARVSPKPWRIGIQAHLKPRPGVWPIDPNRLPDRQQWVAHYERTAQGYAACRFLMEKGSGYVDPVAEQVRAIHDQMCKALEPLPIA</sequence>
<feature type="transmembrane region" description="Helical" evidence="1">
    <location>
        <begin position="116"/>
        <end position="133"/>
    </location>
</feature>
<gene>
    <name evidence="2" type="ORF">RF679_13485</name>
</gene>
<evidence type="ECO:0000256" key="1">
    <source>
        <dbReference type="SAM" id="Phobius"/>
    </source>
</evidence>
<dbReference type="Proteomes" id="UP001181355">
    <property type="component" value="Chromosome"/>
</dbReference>
<dbReference type="RefSeq" id="WP_309481153.1">
    <property type="nucleotide sequence ID" value="NZ_CP133720.1"/>
</dbReference>